<name>A0A3P6BKC7_BRAOL</name>
<dbReference type="AlphaFoldDB" id="A0A3P6BKC7"/>
<evidence type="ECO:0000313" key="1">
    <source>
        <dbReference type="EMBL" id="VDD01234.1"/>
    </source>
</evidence>
<proteinExistence type="predicted"/>
<accession>A0A3P6BKC7</accession>
<dbReference type="EMBL" id="LR031872">
    <property type="protein sequence ID" value="VDD01234.1"/>
    <property type="molecule type" value="Genomic_DNA"/>
</dbReference>
<organism evidence="1">
    <name type="scientific">Brassica oleracea</name>
    <name type="common">Wild cabbage</name>
    <dbReference type="NCBI Taxonomy" id="3712"/>
    <lineage>
        <taxon>Eukaryota</taxon>
        <taxon>Viridiplantae</taxon>
        <taxon>Streptophyta</taxon>
        <taxon>Embryophyta</taxon>
        <taxon>Tracheophyta</taxon>
        <taxon>Spermatophyta</taxon>
        <taxon>Magnoliopsida</taxon>
        <taxon>eudicotyledons</taxon>
        <taxon>Gunneridae</taxon>
        <taxon>Pentapetalae</taxon>
        <taxon>rosids</taxon>
        <taxon>malvids</taxon>
        <taxon>Brassicales</taxon>
        <taxon>Brassicaceae</taxon>
        <taxon>Brassiceae</taxon>
        <taxon>Brassica</taxon>
    </lineage>
</organism>
<reference evidence="1" key="1">
    <citation type="submission" date="2018-11" db="EMBL/GenBank/DDBJ databases">
        <authorList>
            <consortium name="Genoscope - CEA"/>
            <person name="William W."/>
        </authorList>
    </citation>
    <scope>NUCLEOTIDE SEQUENCE</scope>
</reference>
<protein>
    <submittedName>
        <fullName evidence="1">Uncharacterized protein</fullName>
    </submittedName>
</protein>
<sequence length="34" mass="4265">MTFIVELKHDVYTFRWNKEGSLKLWRNNYYEIVA</sequence>
<gene>
    <name evidence="1" type="ORF">BOLC3T21435H</name>
</gene>